<protein>
    <submittedName>
        <fullName evidence="1">Uncharacterized protein</fullName>
    </submittedName>
</protein>
<evidence type="ECO:0000313" key="2">
    <source>
        <dbReference type="Proteomes" id="UP001596022"/>
    </source>
</evidence>
<gene>
    <name evidence="1" type="ORF">ACFO4N_08195</name>
</gene>
<dbReference type="EMBL" id="JBHSFW010000003">
    <property type="protein sequence ID" value="MFC4618716.1"/>
    <property type="molecule type" value="Genomic_DNA"/>
</dbReference>
<name>A0ABV9GKS5_9BACL</name>
<evidence type="ECO:0000313" key="1">
    <source>
        <dbReference type="EMBL" id="MFC4618716.1"/>
    </source>
</evidence>
<reference evidence="2" key="1">
    <citation type="journal article" date="2019" name="Int. J. Syst. Evol. Microbiol.">
        <title>The Global Catalogue of Microorganisms (GCM) 10K type strain sequencing project: providing services to taxonomists for standard genome sequencing and annotation.</title>
        <authorList>
            <consortium name="The Broad Institute Genomics Platform"/>
            <consortium name="The Broad Institute Genome Sequencing Center for Infectious Disease"/>
            <person name="Wu L."/>
            <person name="Ma J."/>
        </authorList>
    </citation>
    <scope>NUCLEOTIDE SEQUENCE [LARGE SCALE GENOMIC DNA]</scope>
    <source>
        <strain evidence="2">CGMCC 1.16306</strain>
    </source>
</reference>
<accession>A0ABV9GKS5</accession>
<sequence>MKVGMVVRKRTLDELDQIIKEKALAANRATLRYRPLGGERTNKRRPRDPAESRILDRLARKTLQETMT</sequence>
<comment type="caution">
    <text evidence="1">The sequence shown here is derived from an EMBL/GenBank/DDBJ whole genome shotgun (WGS) entry which is preliminary data.</text>
</comment>
<keyword evidence="2" id="KW-1185">Reference proteome</keyword>
<dbReference type="Proteomes" id="UP001596022">
    <property type="component" value="Unassembled WGS sequence"/>
</dbReference>
<proteinExistence type="predicted"/>
<organism evidence="1 2">
    <name type="scientific">Camelliibacillus cellulosilyticus</name>
    <dbReference type="NCBI Taxonomy" id="2174486"/>
    <lineage>
        <taxon>Bacteria</taxon>
        <taxon>Bacillati</taxon>
        <taxon>Bacillota</taxon>
        <taxon>Bacilli</taxon>
        <taxon>Bacillales</taxon>
        <taxon>Sporolactobacillaceae</taxon>
        <taxon>Camelliibacillus</taxon>
    </lineage>
</organism>